<keyword evidence="13" id="KW-0732">Signal</keyword>
<evidence type="ECO:0000256" key="1">
    <source>
        <dbReference type="ARBA" id="ARBA00000707"/>
    </source>
</evidence>
<dbReference type="CDD" id="cd14386">
    <property type="entry name" value="UBA2_UBP5"/>
    <property type="match status" value="1"/>
</dbReference>
<name>A0A7S3DK05_9EUKA</name>
<dbReference type="SUPFAM" id="SSF54001">
    <property type="entry name" value="Cysteine proteinases"/>
    <property type="match status" value="1"/>
</dbReference>
<dbReference type="GO" id="GO:0016579">
    <property type="term" value="P:protein deubiquitination"/>
    <property type="evidence" value="ECO:0007669"/>
    <property type="project" value="InterPro"/>
</dbReference>
<dbReference type="InterPro" id="IPR038765">
    <property type="entry name" value="Papain-like_cys_pep_sf"/>
</dbReference>
<feature type="domain" description="USP" evidence="15">
    <location>
        <begin position="69"/>
        <end position="555"/>
    </location>
</feature>
<dbReference type="EMBL" id="HBIB01034823">
    <property type="protein sequence ID" value="CAE0260317.1"/>
    <property type="molecule type" value="Transcribed_RNA"/>
</dbReference>
<keyword evidence="9 11" id="KW-0788">Thiol protease</keyword>
<evidence type="ECO:0000256" key="9">
    <source>
        <dbReference type="ARBA" id="ARBA00022807"/>
    </source>
</evidence>
<reference evidence="17" key="1">
    <citation type="submission" date="2021-01" db="EMBL/GenBank/DDBJ databases">
        <authorList>
            <person name="Corre E."/>
            <person name="Pelletier E."/>
            <person name="Niang G."/>
            <person name="Scheremetjew M."/>
            <person name="Finn R."/>
            <person name="Kale V."/>
            <person name="Holt S."/>
            <person name="Cochrane G."/>
            <person name="Meng A."/>
            <person name="Brown T."/>
            <person name="Cohen L."/>
        </authorList>
    </citation>
    <scope>NUCLEOTIDE SEQUENCE</scope>
    <source>
        <strain evidence="17">NIES-2562</strain>
    </source>
</reference>
<feature type="compositionally biased region" description="Low complexity" evidence="12">
    <location>
        <begin position="427"/>
        <end position="436"/>
    </location>
</feature>
<evidence type="ECO:0000256" key="2">
    <source>
        <dbReference type="ARBA" id="ARBA00009085"/>
    </source>
</evidence>
<dbReference type="CDD" id="cd14294">
    <property type="entry name" value="UBA1_UBP5_like"/>
    <property type="match status" value="1"/>
</dbReference>
<evidence type="ECO:0000256" key="12">
    <source>
        <dbReference type="SAM" id="MobiDB-lite"/>
    </source>
</evidence>
<evidence type="ECO:0000313" key="17">
    <source>
        <dbReference type="EMBL" id="CAE0260317.1"/>
    </source>
</evidence>
<evidence type="ECO:0000256" key="6">
    <source>
        <dbReference type="ARBA" id="ARBA00022771"/>
    </source>
</evidence>
<dbReference type="SMART" id="SM00165">
    <property type="entry name" value="UBA"/>
    <property type="match status" value="2"/>
</dbReference>
<dbReference type="Pfam" id="PF00443">
    <property type="entry name" value="UCH"/>
    <property type="match status" value="1"/>
</dbReference>
<evidence type="ECO:0000256" key="10">
    <source>
        <dbReference type="ARBA" id="ARBA00022833"/>
    </source>
</evidence>
<organism evidence="17">
    <name type="scientific">Palpitomonas bilix</name>
    <dbReference type="NCBI Taxonomy" id="652834"/>
    <lineage>
        <taxon>Eukaryota</taxon>
        <taxon>Eukaryota incertae sedis</taxon>
    </lineage>
</organism>
<dbReference type="Pfam" id="PF00627">
    <property type="entry name" value="UBA"/>
    <property type="match status" value="2"/>
</dbReference>
<dbReference type="InterPro" id="IPR018200">
    <property type="entry name" value="USP_CS"/>
</dbReference>
<dbReference type="Gene3D" id="1.10.8.10">
    <property type="entry name" value="DNA helicase RuvA subunit, C-terminal domain"/>
    <property type="match status" value="2"/>
</dbReference>
<dbReference type="GO" id="GO:0004843">
    <property type="term" value="F:cysteine-type deubiquitinase activity"/>
    <property type="evidence" value="ECO:0007669"/>
    <property type="project" value="UniProtKB-UniRule"/>
</dbReference>
<evidence type="ECO:0000256" key="7">
    <source>
        <dbReference type="ARBA" id="ARBA00022786"/>
    </source>
</evidence>
<feature type="domain" description="UBA" evidence="14">
    <location>
        <begin position="372"/>
        <end position="413"/>
    </location>
</feature>
<dbReference type="GO" id="GO:0005829">
    <property type="term" value="C:cytosol"/>
    <property type="evidence" value="ECO:0007669"/>
    <property type="project" value="TreeGrafter"/>
</dbReference>
<evidence type="ECO:0000259" key="14">
    <source>
        <dbReference type="PROSITE" id="PS50030"/>
    </source>
</evidence>
<keyword evidence="6" id="KW-0863">Zinc-finger</keyword>
<evidence type="ECO:0000256" key="5">
    <source>
        <dbReference type="ARBA" id="ARBA00022737"/>
    </source>
</evidence>
<dbReference type="CDD" id="cd02658">
    <property type="entry name" value="Peptidase_C19B"/>
    <property type="match status" value="1"/>
</dbReference>
<dbReference type="GO" id="GO:0006508">
    <property type="term" value="P:proteolysis"/>
    <property type="evidence" value="ECO:0007669"/>
    <property type="project" value="UniProtKB-KW"/>
</dbReference>
<evidence type="ECO:0000256" key="3">
    <source>
        <dbReference type="ARBA" id="ARBA00022670"/>
    </source>
</evidence>
<dbReference type="InterPro" id="IPR050164">
    <property type="entry name" value="Peptidase_C19"/>
</dbReference>
<dbReference type="PROSITE" id="PS50030">
    <property type="entry name" value="UBA"/>
    <property type="match status" value="2"/>
</dbReference>
<dbReference type="InterPro" id="IPR015940">
    <property type="entry name" value="UBA"/>
</dbReference>
<dbReference type="InterPro" id="IPR009060">
    <property type="entry name" value="UBA-like_sf"/>
</dbReference>
<dbReference type="PROSITE" id="PS00972">
    <property type="entry name" value="USP_1"/>
    <property type="match status" value="1"/>
</dbReference>
<dbReference type="InterPro" id="IPR028889">
    <property type="entry name" value="USP"/>
</dbReference>
<evidence type="ECO:0000256" key="4">
    <source>
        <dbReference type="ARBA" id="ARBA00022723"/>
    </source>
</evidence>
<accession>A0A7S3DK05</accession>
<dbReference type="GO" id="GO:0005634">
    <property type="term" value="C:nucleus"/>
    <property type="evidence" value="ECO:0007669"/>
    <property type="project" value="TreeGrafter"/>
</dbReference>
<comment type="catalytic activity">
    <reaction evidence="1 11">
        <text>Thiol-dependent hydrolysis of ester, thioester, amide, peptide and isopeptide bonds formed by the C-terminal Gly of ubiquitin (a 76-residue protein attached to proteins as an intracellular targeting signal).</text>
        <dbReference type="EC" id="3.4.19.12"/>
    </reaction>
</comment>
<feature type="region of interest" description="Disordered" evidence="12">
    <location>
        <begin position="416"/>
        <end position="438"/>
    </location>
</feature>
<evidence type="ECO:0000256" key="8">
    <source>
        <dbReference type="ARBA" id="ARBA00022801"/>
    </source>
</evidence>
<dbReference type="FunFam" id="1.10.8.10:FF:000086">
    <property type="entry name" value="Ubiquitin carboxyl-terminal hydrolase"/>
    <property type="match status" value="1"/>
</dbReference>
<keyword evidence="5" id="KW-0677">Repeat</keyword>
<dbReference type="SUPFAM" id="SSF46934">
    <property type="entry name" value="UBA-like"/>
    <property type="match status" value="1"/>
</dbReference>
<dbReference type="EC" id="3.4.19.12" evidence="11"/>
<dbReference type="PROSITE" id="PS50235">
    <property type="entry name" value="USP_3"/>
    <property type="match status" value="1"/>
</dbReference>
<dbReference type="PANTHER" id="PTHR24006:SF664">
    <property type="entry name" value="UBIQUITIN CARBOXYL-TERMINAL HYDROLASE"/>
    <property type="match status" value="1"/>
</dbReference>
<dbReference type="Gene3D" id="3.90.70.10">
    <property type="entry name" value="Cysteine proteinases"/>
    <property type="match status" value="1"/>
</dbReference>
<dbReference type="PROSITE" id="PS00973">
    <property type="entry name" value="USP_2"/>
    <property type="match status" value="1"/>
</dbReference>
<protein>
    <recommendedName>
        <fullName evidence="11">Ubiquitin carboxyl-terminal hydrolase</fullName>
        <ecNumber evidence="11">3.4.19.12</ecNumber>
    </recommendedName>
</protein>
<gene>
    <name evidence="16" type="ORF">PBIL07802_LOCUS22594</name>
    <name evidence="17" type="ORF">PBIL07802_LOCUS22596</name>
</gene>
<keyword evidence="3 11" id="KW-0645">Protease</keyword>
<feature type="domain" description="UBA" evidence="14">
    <location>
        <begin position="435"/>
        <end position="475"/>
    </location>
</feature>
<comment type="similarity">
    <text evidence="2 11">Belongs to the peptidase C19 family.</text>
</comment>
<dbReference type="AlphaFoldDB" id="A0A7S3DK05"/>
<dbReference type="EMBL" id="HBIB01034821">
    <property type="protein sequence ID" value="CAE0260315.1"/>
    <property type="molecule type" value="Transcribed_RNA"/>
</dbReference>
<dbReference type="InterPro" id="IPR001394">
    <property type="entry name" value="Peptidase_C19_UCH"/>
</dbReference>
<proteinExistence type="inferred from homology"/>
<evidence type="ECO:0000256" key="13">
    <source>
        <dbReference type="SAM" id="SignalP"/>
    </source>
</evidence>
<feature type="chain" id="PRO_5035593589" description="Ubiquitin carboxyl-terminal hydrolase" evidence="13">
    <location>
        <begin position="26"/>
        <end position="555"/>
    </location>
</feature>
<keyword evidence="10" id="KW-0862">Zinc</keyword>
<keyword evidence="7 11" id="KW-0833">Ubl conjugation pathway</keyword>
<keyword evidence="8 11" id="KW-0378">Hydrolase</keyword>
<dbReference type="PANTHER" id="PTHR24006">
    <property type="entry name" value="UBIQUITIN CARBOXYL-TERMINAL HYDROLASE"/>
    <property type="match status" value="1"/>
</dbReference>
<evidence type="ECO:0000256" key="11">
    <source>
        <dbReference type="RuleBase" id="RU366025"/>
    </source>
</evidence>
<keyword evidence="4" id="KW-0479">Metal-binding</keyword>
<evidence type="ECO:0000259" key="15">
    <source>
        <dbReference type="PROSITE" id="PS50235"/>
    </source>
</evidence>
<evidence type="ECO:0000313" key="16">
    <source>
        <dbReference type="EMBL" id="CAE0260315.1"/>
    </source>
</evidence>
<sequence>MCGHMMKTTWLLMQIWSSIFRFSVSTSNTKKKTEKSLAEMELDQNLALDLSRIEEKGENLVPLFGPGFTGIENIGNSCYLASTMQVLFSIDSFAQQFGSEADVKRMYQSIQDPFDDATYQLTRLCVGLRSGRYAVRSRPAEGASAEEVQSAQNSQDGILPRLFKNCIGRNHEEFSSGRQQDAAEYYQHVLDIVKREAKKRGIVDPSSVLRFTVVDRLQDIASGMVRYSEKEENCLSVSIPLDRAINKAEVEAFKVMEAEKTAKGEKVNSDEIVRPRIPLADCLAATFGDSIVDDFKSPITGQTGHAQVSMKMGTFPNMLVLQMRRFYFSETWQPKKLDCEVEVPDELTIEAYRGSAQLKEGEVALPDGPQVQADAGVVAAIVDMGFPPNQAQKAALKTNNSGVEAAMNWLMEHMGDPDINDPIEQPSSGSSQASSANPEMVAMVESMGFSQKQAAHALQETNNDVERAVDWLFSHPDFTGEEQQAVASEKAPLPDGEGKYELFAVISHIGNAAQSGHYVAHIKKQGKWAIFNDSKVAQSVHPPKELGYLYFFRRI</sequence>
<dbReference type="GO" id="GO:0008270">
    <property type="term" value="F:zinc ion binding"/>
    <property type="evidence" value="ECO:0007669"/>
    <property type="project" value="UniProtKB-KW"/>
</dbReference>
<feature type="signal peptide" evidence="13">
    <location>
        <begin position="1"/>
        <end position="25"/>
    </location>
</feature>